<dbReference type="PANTHER" id="PTHR43524:SF1">
    <property type="entry name" value="RADICAL SAM SUPERFAMILY PROTEIN"/>
    <property type="match status" value="1"/>
</dbReference>
<dbReference type="SFLD" id="SFLDG01067">
    <property type="entry name" value="SPASM/twitch_domain_containing"/>
    <property type="match status" value="1"/>
</dbReference>
<comment type="caution">
    <text evidence="6">The sequence shown here is derived from an EMBL/GenBank/DDBJ whole genome shotgun (WGS) entry which is preliminary data.</text>
</comment>
<evidence type="ECO:0000259" key="5">
    <source>
        <dbReference type="PROSITE" id="PS51918"/>
    </source>
</evidence>
<keyword evidence="3" id="KW-0408">Iron</keyword>
<dbReference type="CDD" id="cd01335">
    <property type="entry name" value="Radical_SAM"/>
    <property type="match status" value="1"/>
</dbReference>
<dbReference type="Gene3D" id="3.20.20.70">
    <property type="entry name" value="Aldolase class I"/>
    <property type="match status" value="1"/>
</dbReference>
<evidence type="ECO:0000256" key="4">
    <source>
        <dbReference type="ARBA" id="ARBA00023014"/>
    </source>
</evidence>
<dbReference type="PANTHER" id="PTHR43524">
    <property type="entry name" value="RADICAL SAM SUPERFAMILY PROTEIN"/>
    <property type="match status" value="1"/>
</dbReference>
<dbReference type="AlphaFoldDB" id="A0A0W8FBP0"/>
<keyword evidence="1" id="KW-0949">S-adenosyl-L-methionine</keyword>
<keyword evidence="2" id="KW-0479">Metal-binding</keyword>
<dbReference type="SUPFAM" id="SSF102114">
    <property type="entry name" value="Radical SAM enzymes"/>
    <property type="match status" value="1"/>
</dbReference>
<gene>
    <name evidence="6" type="ORF">ASZ90_011945</name>
</gene>
<sequence>MRSFSPRLAARALWQMRIRKRPYVLSHGVNARCNLRCSFCQYWREPGGEMTQKEIFRMLDEASSFGIGVYNAWTVEPLLREDLPQILRHAKSQGLITSLVTNGLLLAKRADELGDLDYLSVSVDGIKSYRELRGVDLENALAGIRAAKKAGHEILINCVISSKNTGELEDLVHLAEELGTWISFEPLHESRGISDSVWKDLGIRDRSEYEKAVHRLIELKRSGAPIINSLTYLKMISSLKPGFKCHASDIILHVAADGSIENCRVHTQSLANVKDGLAEAWQASRIGRQEAVQSCPGCLFFGYAENSLLYEFVPEVLRHYEWM</sequence>
<proteinExistence type="predicted"/>
<name>A0A0W8FBP0_9ZZZZ</name>
<dbReference type="InterPro" id="IPR058240">
    <property type="entry name" value="rSAM_sf"/>
</dbReference>
<dbReference type="GO" id="GO:0003824">
    <property type="term" value="F:catalytic activity"/>
    <property type="evidence" value="ECO:0007669"/>
    <property type="project" value="InterPro"/>
</dbReference>
<organism evidence="6">
    <name type="scientific">hydrocarbon metagenome</name>
    <dbReference type="NCBI Taxonomy" id="938273"/>
    <lineage>
        <taxon>unclassified sequences</taxon>
        <taxon>metagenomes</taxon>
        <taxon>ecological metagenomes</taxon>
    </lineage>
</organism>
<keyword evidence="4" id="KW-0411">Iron-sulfur</keyword>
<accession>A0A0W8FBP0</accession>
<dbReference type="GO" id="GO:0046872">
    <property type="term" value="F:metal ion binding"/>
    <property type="evidence" value="ECO:0007669"/>
    <property type="project" value="UniProtKB-KW"/>
</dbReference>
<evidence type="ECO:0000313" key="6">
    <source>
        <dbReference type="EMBL" id="KUG18335.1"/>
    </source>
</evidence>
<evidence type="ECO:0000256" key="3">
    <source>
        <dbReference type="ARBA" id="ARBA00023004"/>
    </source>
</evidence>
<dbReference type="InterPro" id="IPR013785">
    <property type="entry name" value="Aldolase_TIM"/>
</dbReference>
<evidence type="ECO:0000256" key="1">
    <source>
        <dbReference type="ARBA" id="ARBA00022691"/>
    </source>
</evidence>
<dbReference type="InterPro" id="IPR007197">
    <property type="entry name" value="rSAM"/>
</dbReference>
<feature type="domain" description="Radical SAM core" evidence="5">
    <location>
        <begin position="16"/>
        <end position="220"/>
    </location>
</feature>
<dbReference type="SFLD" id="SFLDS00029">
    <property type="entry name" value="Radical_SAM"/>
    <property type="match status" value="1"/>
</dbReference>
<dbReference type="EMBL" id="LNQE01001387">
    <property type="protein sequence ID" value="KUG18335.1"/>
    <property type="molecule type" value="Genomic_DNA"/>
</dbReference>
<dbReference type="GO" id="GO:0051536">
    <property type="term" value="F:iron-sulfur cluster binding"/>
    <property type="evidence" value="ECO:0007669"/>
    <property type="project" value="UniProtKB-KW"/>
</dbReference>
<reference evidence="6" key="1">
    <citation type="journal article" date="2015" name="Proc. Natl. Acad. Sci. U.S.A.">
        <title>Networks of energetic and metabolic interactions define dynamics in microbial communities.</title>
        <authorList>
            <person name="Embree M."/>
            <person name="Liu J.K."/>
            <person name="Al-Bassam M.M."/>
            <person name="Zengler K."/>
        </authorList>
    </citation>
    <scope>NUCLEOTIDE SEQUENCE</scope>
</reference>
<dbReference type="PROSITE" id="PS51918">
    <property type="entry name" value="RADICAL_SAM"/>
    <property type="match status" value="1"/>
</dbReference>
<dbReference type="Pfam" id="PF04055">
    <property type="entry name" value="Radical_SAM"/>
    <property type="match status" value="1"/>
</dbReference>
<protein>
    <submittedName>
        <fullName evidence="6">Radical sam domain protein</fullName>
    </submittedName>
</protein>
<evidence type="ECO:0000256" key="2">
    <source>
        <dbReference type="ARBA" id="ARBA00022723"/>
    </source>
</evidence>